<comment type="caution">
    <text evidence="2">The sequence shown here is derived from an EMBL/GenBank/DDBJ whole genome shotgun (WGS) entry which is preliminary data.</text>
</comment>
<dbReference type="GO" id="GO:0022857">
    <property type="term" value="F:transmembrane transporter activity"/>
    <property type="evidence" value="ECO:0007669"/>
    <property type="project" value="InterPro"/>
</dbReference>
<feature type="domain" description="ABC-type glycine betaine transport system substrate-binding" evidence="1">
    <location>
        <begin position="135"/>
        <end position="236"/>
    </location>
</feature>
<dbReference type="Proteomes" id="UP000315037">
    <property type="component" value="Unassembled WGS sequence"/>
</dbReference>
<reference evidence="2 3" key="1">
    <citation type="submission" date="2019-03" db="EMBL/GenBank/DDBJ databases">
        <title>The complete genome sequence of Neokomagataea sp. Jb2 NBRC113641.</title>
        <authorList>
            <person name="Chua K.-O."/>
            <person name="Chan K.-G."/>
            <person name="See-Too W.-S."/>
        </authorList>
    </citation>
    <scope>NUCLEOTIDE SEQUENCE [LARGE SCALE GENOMIC DNA]</scope>
    <source>
        <strain evidence="2 3">Jb2</strain>
    </source>
</reference>
<evidence type="ECO:0000259" key="1">
    <source>
        <dbReference type="Pfam" id="PF04069"/>
    </source>
</evidence>
<dbReference type="SUPFAM" id="SSF53850">
    <property type="entry name" value="Periplasmic binding protein-like II"/>
    <property type="match status" value="1"/>
</dbReference>
<evidence type="ECO:0000313" key="3">
    <source>
        <dbReference type="Proteomes" id="UP000315037"/>
    </source>
</evidence>
<name>A0A506UQS0_9PROT</name>
<keyword evidence="3" id="KW-1185">Reference proteome</keyword>
<organism evidence="2 3">
    <name type="scientific">Oecophyllibacter saccharovorans</name>
    <dbReference type="NCBI Taxonomy" id="2558360"/>
    <lineage>
        <taxon>Bacteria</taxon>
        <taxon>Pseudomonadati</taxon>
        <taxon>Pseudomonadota</taxon>
        <taxon>Alphaproteobacteria</taxon>
        <taxon>Acetobacterales</taxon>
        <taxon>Acetobacteraceae</taxon>
        <taxon>Oecophyllibacter</taxon>
    </lineage>
</organism>
<dbReference type="InterPro" id="IPR007210">
    <property type="entry name" value="ABC_Gly_betaine_transp_sub-bd"/>
</dbReference>
<sequence length="244" mass="26854">MSHLAIGHLYTALHAACASAVARVVEANGVDVSFIDLGSDEREDALESQEVDLLVSFWTPQDQSLERAGREVIGQLYQPQPTLARRKKEGSSSPENWPQEGYSVFLVAEDLLPLAQKIQQAQPELAQLPLEKVGEGALFERVQDAGQAGEENPLVLAWQPHAVFHGDLLEVLPDPQNLLGRPQEARMLLRAGLREEMDEDLLDELSGMMLGNRVMSALDYAVSIEGVDPDEAAEAWQRGRLLGR</sequence>
<accession>A0A506UQS0</accession>
<dbReference type="EMBL" id="SORZ01000001">
    <property type="protein sequence ID" value="TPW35674.1"/>
    <property type="molecule type" value="Genomic_DNA"/>
</dbReference>
<protein>
    <recommendedName>
        <fullName evidence="1">ABC-type glycine betaine transport system substrate-binding domain-containing protein</fullName>
    </recommendedName>
</protein>
<proteinExistence type="predicted"/>
<dbReference type="GO" id="GO:0043190">
    <property type="term" value="C:ATP-binding cassette (ABC) transporter complex"/>
    <property type="evidence" value="ECO:0007669"/>
    <property type="project" value="InterPro"/>
</dbReference>
<dbReference type="Pfam" id="PF04069">
    <property type="entry name" value="OpuAC"/>
    <property type="match status" value="1"/>
</dbReference>
<dbReference type="AlphaFoldDB" id="A0A506UQS0"/>
<gene>
    <name evidence="2" type="ORF">E3202_01550</name>
</gene>
<dbReference type="RefSeq" id="WP_165600147.1">
    <property type="nucleotide sequence ID" value="NZ_SORZ01000001.1"/>
</dbReference>
<evidence type="ECO:0000313" key="2">
    <source>
        <dbReference type="EMBL" id="TPW35674.1"/>
    </source>
</evidence>